<dbReference type="CDD" id="cd06530">
    <property type="entry name" value="S26_SPase_I"/>
    <property type="match status" value="1"/>
</dbReference>
<evidence type="ECO:0000313" key="9">
    <source>
        <dbReference type="Proteomes" id="UP000176939"/>
    </source>
</evidence>
<dbReference type="EMBL" id="MGFQ01000049">
    <property type="protein sequence ID" value="OGM08363.1"/>
    <property type="molecule type" value="Genomic_DNA"/>
</dbReference>
<feature type="domain" description="Peptidase S26" evidence="7">
    <location>
        <begin position="13"/>
        <end position="172"/>
    </location>
</feature>
<feature type="active site" evidence="5">
    <location>
        <position position="42"/>
    </location>
</feature>
<comment type="catalytic activity">
    <reaction evidence="1 6">
        <text>Cleavage of hydrophobic, N-terminal signal or leader sequences from secreted and periplasmic proteins.</text>
        <dbReference type="EC" id="3.4.21.89"/>
    </reaction>
</comment>
<dbReference type="PROSITE" id="PS00760">
    <property type="entry name" value="SPASE_I_2"/>
    <property type="match status" value="1"/>
</dbReference>
<evidence type="ECO:0000256" key="6">
    <source>
        <dbReference type="RuleBase" id="RU362042"/>
    </source>
</evidence>
<organism evidence="8 9">
    <name type="scientific">Candidatus Woesebacteria bacterium RBG_13_36_22</name>
    <dbReference type="NCBI Taxonomy" id="1802478"/>
    <lineage>
        <taxon>Bacteria</taxon>
        <taxon>Candidatus Woeseibacteriota</taxon>
    </lineage>
</organism>
<dbReference type="GO" id="GO:0009003">
    <property type="term" value="F:signal peptidase activity"/>
    <property type="evidence" value="ECO:0007669"/>
    <property type="project" value="UniProtKB-EC"/>
</dbReference>
<evidence type="ECO:0000256" key="3">
    <source>
        <dbReference type="ARBA" id="ARBA00013208"/>
    </source>
</evidence>
<comment type="similarity">
    <text evidence="2 6">Belongs to the peptidase S26 family.</text>
</comment>
<gene>
    <name evidence="8" type="ORF">A2Z67_06530</name>
</gene>
<dbReference type="Proteomes" id="UP000176939">
    <property type="component" value="Unassembled WGS sequence"/>
</dbReference>
<keyword evidence="6" id="KW-0812">Transmembrane</keyword>
<dbReference type="Pfam" id="PF10502">
    <property type="entry name" value="Peptidase_S26"/>
    <property type="match status" value="1"/>
</dbReference>
<keyword evidence="6" id="KW-1133">Transmembrane helix</keyword>
<name>A0A1F7X0D8_9BACT</name>
<dbReference type="InterPro" id="IPR000223">
    <property type="entry name" value="Pept_S26A_signal_pept_1"/>
</dbReference>
<dbReference type="GO" id="GO:0016020">
    <property type="term" value="C:membrane"/>
    <property type="evidence" value="ECO:0007669"/>
    <property type="project" value="UniProtKB-SubCell"/>
</dbReference>
<dbReference type="GO" id="GO:0004252">
    <property type="term" value="F:serine-type endopeptidase activity"/>
    <property type="evidence" value="ECO:0007669"/>
    <property type="project" value="InterPro"/>
</dbReference>
<evidence type="ECO:0000256" key="5">
    <source>
        <dbReference type="PIRSR" id="PIRSR600223-1"/>
    </source>
</evidence>
<comment type="subcellular location">
    <subcellularLocation>
        <location evidence="6">Membrane</location>
        <topology evidence="6">Single-pass type II membrane protein</topology>
    </subcellularLocation>
</comment>
<dbReference type="Gene3D" id="2.10.109.10">
    <property type="entry name" value="Umud Fragment, subunit A"/>
    <property type="match status" value="1"/>
</dbReference>
<reference evidence="8 9" key="1">
    <citation type="journal article" date="2016" name="Nat. Commun.">
        <title>Thousands of microbial genomes shed light on interconnected biogeochemical processes in an aquifer system.</title>
        <authorList>
            <person name="Anantharaman K."/>
            <person name="Brown C.T."/>
            <person name="Hug L.A."/>
            <person name="Sharon I."/>
            <person name="Castelle C.J."/>
            <person name="Probst A.J."/>
            <person name="Thomas B.C."/>
            <person name="Singh A."/>
            <person name="Wilkins M.J."/>
            <person name="Karaoz U."/>
            <person name="Brodie E.L."/>
            <person name="Williams K.H."/>
            <person name="Hubbard S.S."/>
            <person name="Banfield J.F."/>
        </authorList>
    </citation>
    <scope>NUCLEOTIDE SEQUENCE [LARGE SCALE GENOMIC DNA]</scope>
</reference>
<evidence type="ECO:0000256" key="4">
    <source>
        <dbReference type="ARBA" id="ARBA00022801"/>
    </source>
</evidence>
<keyword evidence="4 6" id="KW-0378">Hydrolase</keyword>
<comment type="caution">
    <text evidence="8">The sequence shown here is derived from an EMBL/GenBank/DDBJ whole genome shotgun (WGS) entry which is preliminary data.</text>
</comment>
<dbReference type="InterPro" id="IPR019758">
    <property type="entry name" value="Pept_S26A_signal_pept_1_CS"/>
</dbReference>
<feature type="transmembrane region" description="Helical" evidence="6">
    <location>
        <begin position="14"/>
        <end position="33"/>
    </location>
</feature>
<accession>A0A1F7X0D8</accession>
<dbReference type="InterPro" id="IPR036286">
    <property type="entry name" value="LexA/Signal_pep-like_sf"/>
</dbReference>
<evidence type="ECO:0000256" key="2">
    <source>
        <dbReference type="ARBA" id="ARBA00009370"/>
    </source>
</evidence>
<dbReference type="EC" id="3.4.21.89" evidence="3 6"/>
<feature type="active site" evidence="5">
    <location>
        <position position="85"/>
    </location>
</feature>
<dbReference type="PANTHER" id="PTHR43390">
    <property type="entry name" value="SIGNAL PEPTIDASE I"/>
    <property type="match status" value="1"/>
</dbReference>
<protein>
    <recommendedName>
        <fullName evidence="3 6">Signal peptidase I</fullName>
        <ecNumber evidence="3 6">3.4.21.89</ecNumber>
    </recommendedName>
</protein>
<evidence type="ECO:0000256" key="1">
    <source>
        <dbReference type="ARBA" id="ARBA00000677"/>
    </source>
</evidence>
<keyword evidence="6" id="KW-0645">Protease</keyword>
<sequence length="187" mass="21605">MNIFRRLGAFFLDILQIVVLAFALFLFMYLLVFQPHKIKGSSMQPNFPDGEYLLTDKVTYRFEEPQRGDVIVFKAPTDESEEYIKRIIGLPGDTVSLREGKVFINETQLDESYLPQGLETFGSTFLKEGEEIKVSENVFFVMGDNRPFSSDSRTWGFVDKNKITGRAWLIYWPVNKAGTVQKVFYNI</sequence>
<evidence type="ECO:0000313" key="8">
    <source>
        <dbReference type="EMBL" id="OGM08363.1"/>
    </source>
</evidence>
<dbReference type="InterPro" id="IPR019757">
    <property type="entry name" value="Pept_S26A_signal_pept_1_Lys-AS"/>
</dbReference>
<dbReference type="PROSITE" id="PS00761">
    <property type="entry name" value="SPASE_I_3"/>
    <property type="match status" value="1"/>
</dbReference>
<dbReference type="InterPro" id="IPR019533">
    <property type="entry name" value="Peptidase_S26"/>
</dbReference>
<keyword evidence="6" id="KW-0472">Membrane</keyword>
<dbReference type="GO" id="GO:0006465">
    <property type="term" value="P:signal peptide processing"/>
    <property type="evidence" value="ECO:0007669"/>
    <property type="project" value="InterPro"/>
</dbReference>
<dbReference type="PRINTS" id="PR00727">
    <property type="entry name" value="LEADERPTASE"/>
</dbReference>
<dbReference type="AlphaFoldDB" id="A0A1F7X0D8"/>
<proteinExistence type="inferred from homology"/>
<evidence type="ECO:0000259" key="7">
    <source>
        <dbReference type="Pfam" id="PF10502"/>
    </source>
</evidence>
<dbReference type="NCBIfam" id="TIGR02227">
    <property type="entry name" value="sigpep_I_bact"/>
    <property type="match status" value="1"/>
</dbReference>
<dbReference type="PANTHER" id="PTHR43390:SF1">
    <property type="entry name" value="CHLOROPLAST PROCESSING PEPTIDASE"/>
    <property type="match status" value="1"/>
</dbReference>
<dbReference type="SUPFAM" id="SSF51306">
    <property type="entry name" value="LexA/Signal peptidase"/>
    <property type="match status" value="1"/>
</dbReference>